<dbReference type="Gene3D" id="3.40.190.10">
    <property type="entry name" value="Periplasmic binding protein-like II"/>
    <property type="match status" value="2"/>
</dbReference>
<dbReference type="InterPro" id="IPR036388">
    <property type="entry name" value="WH-like_DNA-bd_sf"/>
</dbReference>
<dbReference type="GO" id="GO:0000976">
    <property type="term" value="F:transcription cis-regulatory region binding"/>
    <property type="evidence" value="ECO:0007669"/>
    <property type="project" value="TreeGrafter"/>
</dbReference>
<dbReference type="PROSITE" id="PS50931">
    <property type="entry name" value="HTH_LYSR"/>
    <property type="match status" value="1"/>
</dbReference>
<evidence type="ECO:0000256" key="3">
    <source>
        <dbReference type="ARBA" id="ARBA00023125"/>
    </source>
</evidence>
<dbReference type="AlphaFoldDB" id="A0A6I3KMZ0"/>
<evidence type="ECO:0000313" key="6">
    <source>
        <dbReference type="EMBL" id="MTD95813.1"/>
    </source>
</evidence>
<dbReference type="InterPro" id="IPR005119">
    <property type="entry name" value="LysR_subst-bd"/>
</dbReference>
<dbReference type="GO" id="GO:0019344">
    <property type="term" value="P:cysteine biosynthetic process"/>
    <property type="evidence" value="ECO:0007669"/>
    <property type="project" value="TreeGrafter"/>
</dbReference>
<dbReference type="PANTHER" id="PTHR30126:SF6">
    <property type="entry name" value="HTH-TYPE TRANSCRIPTIONAL REGULATOR CYSB-RELATED"/>
    <property type="match status" value="1"/>
</dbReference>
<dbReference type="RefSeq" id="WP_154740309.1">
    <property type="nucleotide sequence ID" value="NZ_WMBQ01000002.1"/>
</dbReference>
<dbReference type="NCBIfam" id="NF009327">
    <property type="entry name" value="PRK12684.1"/>
    <property type="match status" value="1"/>
</dbReference>
<reference evidence="6 7" key="1">
    <citation type="submission" date="2019-11" db="EMBL/GenBank/DDBJ databases">
        <title>Identification of a novel strain.</title>
        <authorList>
            <person name="Xu Q."/>
            <person name="Wang G."/>
        </authorList>
    </citation>
    <scope>NUCLEOTIDE SEQUENCE [LARGE SCALE GENOMIC DNA]</scope>
    <source>
        <strain evidence="7">xq</strain>
    </source>
</reference>
<sequence length="310" mass="34322">MNFQQLRIIRETARCNFNLTEVANVLLTSQSGVSKHVKDFEDELGVELFVRRGKRLLGLTEAGKQAIEIVERMLIDAGNLSEIGSRLSAQDEGTLRIVTTHTQARYTLPPIIARFKQAFPNVRLALNQASPRDIATILLEGETDIGLATDSMENTSGLATFPYISWEHAVVVPVGHPLLSRDPLTLDDIAEWPIITYDEGLTGRTRIDDAFARAGVVPDIAISALDADVIKSYVELGLGVGIIAAMAFDMERDTKLRRLEATGLFETNTSSLGVRRGRYLRAYVYRFIELCSPALKENLVRKALDQPPGR</sequence>
<dbReference type="EMBL" id="WMBQ01000002">
    <property type="protein sequence ID" value="MTD95813.1"/>
    <property type="molecule type" value="Genomic_DNA"/>
</dbReference>
<comment type="similarity">
    <text evidence="1">Belongs to the LysR transcriptional regulatory family.</text>
</comment>
<keyword evidence="3" id="KW-0238">DNA-binding</keyword>
<dbReference type="Proteomes" id="UP000440694">
    <property type="component" value="Unassembled WGS sequence"/>
</dbReference>
<evidence type="ECO:0000313" key="7">
    <source>
        <dbReference type="Proteomes" id="UP000440694"/>
    </source>
</evidence>
<dbReference type="Gene3D" id="1.10.10.10">
    <property type="entry name" value="Winged helix-like DNA-binding domain superfamily/Winged helix DNA-binding domain"/>
    <property type="match status" value="1"/>
</dbReference>
<evidence type="ECO:0000256" key="2">
    <source>
        <dbReference type="ARBA" id="ARBA00023015"/>
    </source>
</evidence>
<protein>
    <submittedName>
        <fullName evidence="6">CysB family HTH-type transcriptional regulator</fullName>
    </submittedName>
</protein>
<dbReference type="Pfam" id="PF00126">
    <property type="entry name" value="HTH_1"/>
    <property type="match status" value="1"/>
</dbReference>
<dbReference type="InterPro" id="IPR036390">
    <property type="entry name" value="WH_DNA-bd_sf"/>
</dbReference>
<dbReference type="SUPFAM" id="SSF46785">
    <property type="entry name" value="Winged helix' DNA-binding domain"/>
    <property type="match status" value="1"/>
</dbReference>
<evidence type="ECO:0000256" key="1">
    <source>
        <dbReference type="ARBA" id="ARBA00009437"/>
    </source>
</evidence>
<keyword evidence="4" id="KW-0804">Transcription</keyword>
<evidence type="ECO:0000259" key="5">
    <source>
        <dbReference type="PROSITE" id="PS50931"/>
    </source>
</evidence>
<gene>
    <name evidence="6" type="ORF">GIW81_15850</name>
</gene>
<name>A0A6I3KMZ0_9HYPH</name>
<feature type="domain" description="HTH lysR-type" evidence="5">
    <location>
        <begin position="1"/>
        <end position="59"/>
    </location>
</feature>
<proteinExistence type="inferred from homology"/>
<dbReference type="SUPFAM" id="SSF53850">
    <property type="entry name" value="Periplasmic binding protein-like II"/>
    <property type="match status" value="1"/>
</dbReference>
<evidence type="ECO:0000256" key="4">
    <source>
        <dbReference type="ARBA" id="ARBA00023163"/>
    </source>
</evidence>
<dbReference type="CDD" id="cd08413">
    <property type="entry name" value="PBP2_CysB_like"/>
    <property type="match status" value="1"/>
</dbReference>
<dbReference type="InterPro" id="IPR000847">
    <property type="entry name" value="LysR_HTH_N"/>
</dbReference>
<organism evidence="6 7">
    <name type="scientific">Hyphomicrobium album</name>
    <dbReference type="NCBI Taxonomy" id="2665159"/>
    <lineage>
        <taxon>Bacteria</taxon>
        <taxon>Pseudomonadati</taxon>
        <taxon>Pseudomonadota</taxon>
        <taxon>Alphaproteobacteria</taxon>
        <taxon>Hyphomicrobiales</taxon>
        <taxon>Hyphomicrobiaceae</taxon>
        <taxon>Hyphomicrobium</taxon>
    </lineage>
</organism>
<comment type="caution">
    <text evidence="6">The sequence shown here is derived from an EMBL/GenBank/DDBJ whole genome shotgun (WGS) entry which is preliminary data.</text>
</comment>
<dbReference type="GO" id="GO:0003700">
    <property type="term" value="F:DNA-binding transcription factor activity"/>
    <property type="evidence" value="ECO:0007669"/>
    <property type="project" value="InterPro"/>
</dbReference>
<keyword evidence="2" id="KW-0805">Transcription regulation</keyword>
<accession>A0A6I3KMZ0</accession>
<dbReference type="Pfam" id="PF03466">
    <property type="entry name" value="LysR_substrate"/>
    <property type="match status" value="1"/>
</dbReference>
<keyword evidence="7" id="KW-1185">Reference proteome</keyword>
<dbReference type="InterPro" id="IPR037423">
    <property type="entry name" value="CysB_PBP2"/>
</dbReference>
<dbReference type="PANTHER" id="PTHR30126">
    <property type="entry name" value="HTH-TYPE TRANSCRIPTIONAL REGULATOR"/>
    <property type="match status" value="1"/>
</dbReference>